<protein>
    <recommendedName>
        <fullName evidence="3 8">Glutamyl-tRNA reductase</fullName>
        <shortName evidence="8">GluTR</shortName>
        <ecNumber evidence="3 8">1.2.1.70</ecNumber>
    </recommendedName>
</protein>
<dbReference type="OrthoDB" id="110209at2"/>
<organism evidence="17 18">
    <name type="scientific">Rudaeicoccus suwonensis</name>
    <dbReference type="NCBI Taxonomy" id="657409"/>
    <lineage>
        <taxon>Bacteria</taxon>
        <taxon>Bacillati</taxon>
        <taxon>Actinomycetota</taxon>
        <taxon>Actinomycetes</taxon>
        <taxon>Micrococcales</taxon>
        <taxon>Dermacoccaceae</taxon>
        <taxon>Rudaeicoccus</taxon>
    </lineage>
</organism>
<feature type="binding site" evidence="8 10">
    <location>
        <begin position="49"/>
        <end position="52"/>
    </location>
    <ligand>
        <name>substrate</name>
    </ligand>
</feature>
<gene>
    <name evidence="8" type="primary">hemA</name>
    <name evidence="17" type="ORF">BKA23_3553</name>
</gene>
<dbReference type="SUPFAM" id="SSF69742">
    <property type="entry name" value="Glutamyl tRNA-reductase catalytic, N-terminal domain"/>
    <property type="match status" value="1"/>
</dbReference>
<dbReference type="InterPro" id="IPR015896">
    <property type="entry name" value="4pyrrol_synth_GluRdtase_dimer"/>
</dbReference>
<evidence type="ECO:0000259" key="16">
    <source>
        <dbReference type="Pfam" id="PF05201"/>
    </source>
</evidence>
<feature type="binding site" evidence="8 10">
    <location>
        <position position="109"/>
    </location>
    <ligand>
        <name>substrate</name>
    </ligand>
</feature>
<comment type="domain">
    <text evidence="8">Possesses an unusual extended V-shaped dimeric structure with each monomer consisting of three distinct domains arranged along a curved 'spinal' alpha-helix. The N-terminal catalytic domain specifically recognizes the glutamate moiety of the substrate. The second domain is the NADPH-binding domain, and the third C-terminal domain is responsible for dimerization.</text>
</comment>
<dbReference type="InterPro" id="IPR036343">
    <property type="entry name" value="GluRdtase_N_sf"/>
</dbReference>
<evidence type="ECO:0000259" key="14">
    <source>
        <dbReference type="Pfam" id="PF00745"/>
    </source>
</evidence>
<feature type="binding site" evidence="8 10">
    <location>
        <position position="120"/>
    </location>
    <ligand>
        <name>substrate</name>
    </ligand>
</feature>
<comment type="subunit">
    <text evidence="8">Homodimer.</text>
</comment>
<feature type="binding site" evidence="8 11">
    <location>
        <begin position="189"/>
        <end position="194"/>
    </location>
    <ligand>
        <name>NADP(+)</name>
        <dbReference type="ChEBI" id="CHEBI:58349"/>
    </ligand>
</feature>
<dbReference type="Gene3D" id="3.30.460.30">
    <property type="entry name" value="Glutamyl-tRNA reductase, N-terminal domain"/>
    <property type="match status" value="1"/>
</dbReference>
<evidence type="ECO:0000256" key="3">
    <source>
        <dbReference type="ARBA" id="ARBA00012970"/>
    </source>
</evidence>
<dbReference type="Gene3D" id="3.40.50.720">
    <property type="entry name" value="NAD(P)-binding Rossmann-like Domain"/>
    <property type="match status" value="1"/>
</dbReference>
<dbReference type="InterPro" id="IPR036291">
    <property type="entry name" value="NAD(P)-bd_dom_sf"/>
</dbReference>
<evidence type="ECO:0000256" key="10">
    <source>
        <dbReference type="PIRSR" id="PIRSR000445-2"/>
    </source>
</evidence>
<keyword evidence="4 8" id="KW-0521">NADP</keyword>
<dbReference type="InterPro" id="IPR015895">
    <property type="entry name" value="4pyrrol_synth_GluRdtase_N"/>
</dbReference>
<comment type="caution">
    <text evidence="17">The sequence shown here is derived from an EMBL/GenBank/DDBJ whole genome shotgun (WGS) entry which is preliminary data.</text>
</comment>
<feature type="domain" description="Glutamyl-tRNA reductase N-terminal" evidence="16">
    <location>
        <begin position="6"/>
        <end position="156"/>
    </location>
</feature>
<keyword evidence="18" id="KW-1185">Reference proteome</keyword>
<evidence type="ECO:0000256" key="6">
    <source>
        <dbReference type="ARBA" id="ARBA00023244"/>
    </source>
</evidence>
<dbReference type="NCBIfam" id="TIGR01035">
    <property type="entry name" value="hemA"/>
    <property type="match status" value="1"/>
</dbReference>
<evidence type="ECO:0000256" key="8">
    <source>
        <dbReference type="HAMAP-Rule" id="MF_00087"/>
    </source>
</evidence>
<dbReference type="NCBIfam" id="NF000744">
    <property type="entry name" value="PRK00045.1-3"/>
    <property type="match status" value="1"/>
</dbReference>
<dbReference type="PIRSF" id="PIRSF000445">
    <property type="entry name" value="4pyrrol_synth_GluRdtase"/>
    <property type="match status" value="1"/>
</dbReference>
<name>A0A561DU66_9MICO</name>
<evidence type="ECO:0000256" key="9">
    <source>
        <dbReference type="PIRSR" id="PIRSR000445-1"/>
    </source>
</evidence>
<comment type="function">
    <text evidence="8">Catalyzes the NADPH-dependent reduction of glutamyl-tRNA(Glu) to glutamate 1-semialdehyde (GSA).</text>
</comment>
<dbReference type="Proteomes" id="UP000318297">
    <property type="component" value="Unassembled WGS sequence"/>
</dbReference>
<evidence type="ECO:0000256" key="11">
    <source>
        <dbReference type="PIRSR" id="PIRSR000445-3"/>
    </source>
</evidence>
<dbReference type="SUPFAM" id="SSF69075">
    <property type="entry name" value="Glutamyl tRNA-reductase dimerization domain"/>
    <property type="match status" value="1"/>
</dbReference>
<accession>A0A561DU66</accession>
<feature type="domain" description="Quinate/shikimate 5-dehydrogenase/glutamyl-tRNA reductase" evidence="15">
    <location>
        <begin position="173"/>
        <end position="300"/>
    </location>
</feature>
<dbReference type="GO" id="GO:0008883">
    <property type="term" value="F:glutamyl-tRNA reductase activity"/>
    <property type="evidence" value="ECO:0007669"/>
    <property type="project" value="UniProtKB-UniRule"/>
</dbReference>
<dbReference type="EC" id="1.2.1.70" evidence="3 8"/>
<comment type="similarity">
    <text evidence="2 8 13">Belongs to the glutamyl-tRNA reductase family.</text>
</comment>
<comment type="pathway">
    <text evidence="1 8 13">Porphyrin-containing compound metabolism; protoporphyrin-IX biosynthesis; 5-aminolevulinate from L-glutamyl-tRNA(Glu): step 1/2.</text>
</comment>
<evidence type="ECO:0000259" key="15">
    <source>
        <dbReference type="Pfam" id="PF01488"/>
    </source>
</evidence>
<feature type="binding site" evidence="8 10">
    <location>
        <begin position="114"/>
        <end position="116"/>
    </location>
    <ligand>
        <name>substrate</name>
    </ligand>
</feature>
<evidence type="ECO:0000256" key="4">
    <source>
        <dbReference type="ARBA" id="ARBA00022857"/>
    </source>
</evidence>
<feature type="domain" description="Tetrapyrrole biosynthesis glutamyl-tRNA reductase dimerisation" evidence="14">
    <location>
        <begin position="315"/>
        <end position="413"/>
    </location>
</feature>
<comment type="catalytic activity">
    <reaction evidence="7 8 13">
        <text>(S)-4-amino-5-oxopentanoate + tRNA(Glu) + NADP(+) = L-glutamyl-tRNA(Glu) + NADPH + H(+)</text>
        <dbReference type="Rhea" id="RHEA:12344"/>
        <dbReference type="Rhea" id="RHEA-COMP:9663"/>
        <dbReference type="Rhea" id="RHEA-COMP:9680"/>
        <dbReference type="ChEBI" id="CHEBI:15378"/>
        <dbReference type="ChEBI" id="CHEBI:57501"/>
        <dbReference type="ChEBI" id="CHEBI:57783"/>
        <dbReference type="ChEBI" id="CHEBI:58349"/>
        <dbReference type="ChEBI" id="CHEBI:78442"/>
        <dbReference type="ChEBI" id="CHEBI:78520"/>
        <dbReference type="EC" id="1.2.1.70"/>
    </reaction>
</comment>
<dbReference type="GO" id="GO:0019353">
    <property type="term" value="P:protoporphyrinogen IX biosynthetic process from glutamate"/>
    <property type="evidence" value="ECO:0007669"/>
    <property type="project" value="TreeGrafter"/>
</dbReference>
<evidence type="ECO:0000256" key="5">
    <source>
        <dbReference type="ARBA" id="ARBA00023002"/>
    </source>
</evidence>
<dbReference type="FunFam" id="3.30.460.30:FF:000001">
    <property type="entry name" value="Glutamyl-tRNA reductase"/>
    <property type="match status" value="1"/>
</dbReference>
<dbReference type="EMBL" id="VIVQ01000007">
    <property type="protein sequence ID" value="TWE06903.1"/>
    <property type="molecule type" value="Genomic_DNA"/>
</dbReference>
<dbReference type="SUPFAM" id="SSF51735">
    <property type="entry name" value="NAD(P)-binding Rossmann-fold domains"/>
    <property type="match status" value="1"/>
</dbReference>
<evidence type="ECO:0000313" key="17">
    <source>
        <dbReference type="EMBL" id="TWE06903.1"/>
    </source>
</evidence>
<dbReference type="PROSITE" id="PS00747">
    <property type="entry name" value="GLUTR"/>
    <property type="match status" value="1"/>
</dbReference>
<sequence length="433" mass="45396">MSLIVIGISHRTCDVDLLERAVLSPEQVHELAQALDTNEHVGEAVVLSTCNRIEVYAEVGTFHGAVTSITESFAAATRIPVHELRDHLYVHFEDRAVAHVFHVAAGLDSMAVGESQILGQLRSALSLAQEGAHLGPALSALLQQALRVGKRVHAETDIDTVSRSLVERSLLQAQAVLGDLGHQQALVIGAGAMSGLSAHTLARAGVGGLTVINRTAAKAQRLAEATAGVARGWDELADAVTGADIIVSCTGAVGHVLDAATVTSSDRARVLIDLALPRDIDPALAALPGITLLSLEDLGAVSAADADERAQVRAVEDLVTAEVAEFLVGRRAAAVAPTVAALRARAADVVALELGRLGQRIDLSEADAAQVQMTIHRVVEKILHTPTVRIKQLAGEEQGGQDYAALLRTLFDLDPHQTRVAAIPTLPPDGGVR</sequence>
<dbReference type="Pfam" id="PF01488">
    <property type="entry name" value="Shikimate_DH"/>
    <property type="match status" value="1"/>
</dbReference>
<dbReference type="InterPro" id="IPR006151">
    <property type="entry name" value="Shikm_DH/Glu-tRNA_Rdtase"/>
</dbReference>
<dbReference type="GO" id="GO:0050661">
    <property type="term" value="F:NADP binding"/>
    <property type="evidence" value="ECO:0007669"/>
    <property type="project" value="InterPro"/>
</dbReference>
<evidence type="ECO:0000256" key="1">
    <source>
        <dbReference type="ARBA" id="ARBA00005059"/>
    </source>
</evidence>
<evidence type="ECO:0000256" key="7">
    <source>
        <dbReference type="ARBA" id="ARBA00047464"/>
    </source>
</evidence>
<dbReference type="InterPro" id="IPR000343">
    <property type="entry name" value="4pyrrol_synth_GluRdtase"/>
</dbReference>
<keyword evidence="6 8" id="KW-0627">Porphyrin biosynthesis</keyword>
<dbReference type="UniPathway" id="UPA00251">
    <property type="reaction ID" value="UER00316"/>
</dbReference>
<dbReference type="PANTHER" id="PTHR43013">
    <property type="entry name" value="GLUTAMYL-TRNA REDUCTASE"/>
    <property type="match status" value="1"/>
</dbReference>
<evidence type="ECO:0000313" key="18">
    <source>
        <dbReference type="Proteomes" id="UP000318297"/>
    </source>
</evidence>
<reference evidence="17 18" key="1">
    <citation type="submission" date="2019-06" db="EMBL/GenBank/DDBJ databases">
        <title>Sequencing the genomes of 1000 actinobacteria strains.</title>
        <authorList>
            <person name="Klenk H.-P."/>
        </authorList>
    </citation>
    <scope>NUCLEOTIDE SEQUENCE [LARGE SCALE GENOMIC DNA]</scope>
    <source>
        <strain evidence="17 18">DSM 19560</strain>
    </source>
</reference>
<dbReference type="AlphaFoldDB" id="A0A561DU66"/>
<feature type="active site" description="Nucleophile" evidence="8 9">
    <location>
        <position position="50"/>
    </location>
</feature>
<dbReference type="RefSeq" id="WP_145230906.1">
    <property type="nucleotide sequence ID" value="NZ_VIVQ01000007.1"/>
</dbReference>
<evidence type="ECO:0000256" key="13">
    <source>
        <dbReference type="RuleBase" id="RU000584"/>
    </source>
</evidence>
<dbReference type="HAMAP" id="MF_00087">
    <property type="entry name" value="Glu_tRNA_reductase"/>
    <property type="match status" value="1"/>
</dbReference>
<comment type="miscellaneous">
    <text evidence="8">During catalysis, the active site Cys acts as a nucleophile attacking the alpha-carbonyl group of tRNA-bound glutamate with the formation of a thioester intermediate between enzyme and glutamate, and the concomitant release of tRNA(Glu). The thioester intermediate is finally reduced by direct hydride transfer from NADPH, to form the product GSA.</text>
</comment>
<dbReference type="PANTHER" id="PTHR43013:SF1">
    <property type="entry name" value="GLUTAMYL-TRNA REDUCTASE"/>
    <property type="match status" value="1"/>
</dbReference>
<dbReference type="InterPro" id="IPR036453">
    <property type="entry name" value="GluRdtase_dimer_dom_sf"/>
</dbReference>
<proteinExistence type="inferred from homology"/>
<dbReference type="Pfam" id="PF00745">
    <property type="entry name" value="GlutR_dimer"/>
    <property type="match status" value="1"/>
</dbReference>
<feature type="site" description="Important for activity" evidence="8 12">
    <location>
        <position position="99"/>
    </location>
</feature>
<dbReference type="Pfam" id="PF05201">
    <property type="entry name" value="GlutR_N"/>
    <property type="match status" value="1"/>
</dbReference>
<dbReference type="CDD" id="cd05213">
    <property type="entry name" value="NAD_bind_Glutamyl_tRNA_reduct"/>
    <property type="match status" value="1"/>
</dbReference>
<evidence type="ECO:0000256" key="12">
    <source>
        <dbReference type="PIRSR" id="PIRSR000445-4"/>
    </source>
</evidence>
<dbReference type="InterPro" id="IPR018214">
    <property type="entry name" value="GluRdtase_CS"/>
</dbReference>
<keyword evidence="5 8" id="KW-0560">Oxidoreductase</keyword>
<evidence type="ECO:0000256" key="2">
    <source>
        <dbReference type="ARBA" id="ARBA00005916"/>
    </source>
</evidence>